<evidence type="ECO:0000256" key="5">
    <source>
        <dbReference type="ARBA" id="ARBA00022692"/>
    </source>
</evidence>
<keyword evidence="11" id="KW-1185">Reference proteome</keyword>
<feature type="compositionally biased region" description="Basic and acidic residues" evidence="8">
    <location>
        <begin position="33"/>
        <end position="56"/>
    </location>
</feature>
<name>A0A9P6QGE9_9FUNG</name>
<sequence length="472" mass="53852">MKRSMTDQYSHLADDTQDYDPSPPFPQQSTLHSSREGSIRSGHMDHERRVAGEERIPLGLPSPPPATAVTVTLPSSSTASTDPLPQQMNHPENHSSNSEGLQRFKRVAQRVIQAQHIANLHHLAVEDMLHVPQRTKVDAYPNQTFVSCTMLSLLEEMDDGERRPVGPYADVEGLDLQRLRYRIPLENLDRYRRQHYRVQESGRPGNLKVLMEQVSMFLLPGGTLLTLFQVSGETMVNPLLDRLSQEGEASMARRHSDSSFLFQAVLDGLVDHAMPIVNAFRREINDREETVLAMPAMKYMRGLHRLSRQLSLLRRTMVPTQTLVATLKKRDERIPLTPLARTYFGDVLDHCNTMVEEIDTMQALCGNLIDLIFNIIAFETNEYMKRLAIVSIIFLPVTFVAGVYGTNFEYFPELKYGIGYFWKICISCTCIVVGTISLIWLRNRVRANRIKHRLAHHDPISIESKNKRFDCS</sequence>
<evidence type="ECO:0000313" key="10">
    <source>
        <dbReference type="EMBL" id="KAG0265716.1"/>
    </source>
</evidence>
<keyword evidence="6 9" id="KW-1133">Transmembrane helix</keyword>
<reference evidence="10" key="1">
    <citation type="journal article" date="2020" name="Fungal Divers.">
        <title>Resolving the Mortierellaceae phylogeny through synthesis of multi-gene phylogenetics and phylogenomics.</title>
        <authorList>
            <person name="Vandepol N."/>
            <person name="Liber J."/>
            <person name="Desiro A."/>
            <person name="Na H."/>
            <person name="Kennedy M."/>
            <person name="Barry K."/>
            <person name="Grigoriev I.V."/>
            <person name="Miller A.N."/>
            <person name="O'Donnell K."/>
            <person name="Stajich J.E."/>
            <person name="Bonito G."/>
        </authorList>
    </citation>
    <scope>NUCLEOTIDE SEQUENCE</scope>
    <source>
        <strain evidence="10">BC1065</strain>
    </source>
</reference>
<dbReference type="AlphaFoldDB" id="A0A9P6QGE9"/>
<dbReference type="OrthoDB" id="165352at2759"/>
<evidence type="ECO:0000256" key="6">
    <source>
        <dbReference type="ARBA" id="ARBA00022989"/>
    </source>
</evidence>
<dbReference type="GO" id="GO:0050897">
    <property type="term" value="F:cobalt ion binding"/>
    <property type="evidence" value="ECO:0007669"/>
    <property type="project" value="TreeGrafter"/>
</dbReference>
<organism evidence="10 11">
    <name type="scientific">Actinomortierella ambigua</name>
    <dbReference type="NCBI Taxonomy" id="1343610"/>
    <lineage>
        <taxon>Eukaryota</taxon>
        <taxon>Fungi</taxon>
        <taxon>Fungi incertae sedis</taxon>
        <taxon>Mucoromycota</taxon>
        <taxon>Mortierellomycotina</taxon>
        <taxon>Mortierellomycetes</taxon>
        <taxon>Mortierellales</taxon>
        <taxon>Mortierellaceae</taxon>
        <taxon>Actinomortierella</taxon>
    </lineage>
</organism>
<feature type="transmembrane region" description="Helical" evidence="9">
    <location>
        <begin position="387"/>
        <end position="408"/>
    </location>
</feature>
<feature type="region of interest" description="Disordered" evidence="8">
    <location>
        <begin position="1"/>
        <end position="100"/>
    </location>
</feature>
<dbReference type="InterPro" id="IPR045861">
    <property type="entry name" value="CorA_cytoplasmic_dom"/>
</dbReference>
<evidence type="ECO:0000256" key="3">
    <source>
        <dbReference type="ARBA" id="ARBA00022448"/>
    </source>
</evidence>
<dbReference type="Pfam" id="PF01544">
    <property type="entry name" value="CorA"/>
    <property type="match status" value="1"/>
</dbReference>
<dbReference type="GO" id="GO:0015095">
    <property type="term" value="F:magnesium ion transmembrane transporter activity"/>
    <property type="evidence" value="ECO:0007669"/>
    <property type="project" value="TreeGrafter"/>
</dbReference>
<dbReference type="PANTHER" id="PTHR46494">
    <property type="entry name" value="CORA FAMILY METAL ION TRANSPORTER (EUROFUNG)"/>
    <property type="match status" value="1"/>
</dbReference>
<keyword evidence="7 9" id="KW-0472">Membrane</keyword>
<dbReference type="InterPro" id="IPR045863">
    <property type="entry name" value="CorA_TM1_TM2"/>
</dbReference>
<evidence type="ECO:0000256" key="4">
    <source>
        <dbReference type="ARBA" id="ARBA00022475"/>
    </source>
</evidence>
<proteinExistence type="inferred from homology"/>
<dbReference type="Gene3D" id="3.30.460.20">
    <property type="entry name" value="CorA soluble domain-like"/>
    <property type="match status" value="1"/>
</dbReference>
<dbReference type="GO" id="GO:0000287">
    <property type="term" value="F:magnesium ion binding"/>
    <property type="evidence" value="ECO:0007669"/>
    <property type="project" value="TreeGrafter"/>
</dbReference>
<keyword evidence="4" id="KW-1003">Cell membrane</keyword>
<evidence type="ECO:0000256" key="7">
    <source>
        <dbReference type="ARBA" id="ARBA00023136"/>
    </source>
</evidence>
<accession>A0A9P6QGE9</accession>
<dbReference type="InterPro" id="IPR002523">
    <property type="entry name" value="MgTranspt_CorA/ZnTranspt_ZntB"/>
</dbReference>
<protein>
    <recommendedName>
        <fullName evidence="12">Magnesium transport protein CorA</fullName>
    </recommendedName>
</protein>
<dbReference type="EMBL" id="JAAAJB010000110">
    <property type="protein sequence ID" value="KAG0265716.1"/>
    <property type="molecule type" value="Genomic_DNA"/>
</dbReference>
<dbReference type="GO" id="GO:0005886">
    <property type="term" value="C:plasma membrane"/>
    <property type="evidence" value="ECO:0007669"/>
    <property type="project" value="UniProtKB-SubCell"/>
</dbReference>
<dbReference type="PANTHER" id="PTHR46494:SF1">
    <property type="entry name" value="CORA FAMILY METAL ION TRANSPORTER (EUROFUNG)"/>
    <property type="match status" value="1"/>
</dbReference>
<feature type="compositionally biased region" description="Polar residues" evidence="8">
    <location>
        <begin position="76"/>
        <end position="100"/>
    </location>
</feature>
<dbReference type="SUPFAM" id="SSF144083">
    <property type="entry name" value="Magnesium transport protein CorA, transmembrane region"/>
    <property type="match status" value="1"/>
</dbReference>
<feature type="transmembrane region" description="Helical" evidence="9">
    <location>
        <begin position="420"/>
        <end position="441"/>
    </location>
</feature>
<evidence type="ECO:0000256" key="8">
    <source>
        <dbReference type="SAM" id="MobiDB-lite"/>
    </source>
</evidence>
<keyword evidence="3" id="KW-0813">Transport</keyword>
<comment type="caution">
    <text evidence="10">The sequence shown here is derived from an EMBL/GenBank/DDBJ whole genome shotgun (WGS) entry which is preliminary data.</text>
</comment>
<evidence type="ECO:0000256" key="2">
    <source>
        <dbReference type="ARBA" id="ARBA00009765"/>
    </source>
</evidence>
<keyword evidence="5 9" id="KW-0812">Transmembrane</keyword>
<dbReference type="Gene3D" id="1.20.58.340">
    <property type="entry name" value="Magnesium transport protein CorA, transmembrane region"/>
    <property type="match status" value="2"/>
</dbReference>
<dbReference type="SUPFAM" id="SSF143865">
    <property type="entry name" value="CorA soluble domain-like"/>
    <property type="match status" value="1"/>
</dbReference>
<dbReference type="Proteomes" id="UP000807716">
    <property type="component" value="Unassembled WGS sequence"/>
</dbReference>
<comment type="similarity">
    <text evidence="2">Belongs to the CorA metal ion transporter (MIT) (TC 1.A.35) family.</text>
</comment>
<comment type="subcellular location">
    <subcellularLocation>
        <location evidence="1">Cell membrane</location>
        <topology evidence="1">Multi-pass membrane protein</topology>
    </subcellularLocation>
</comment>
<evidence type="ECO:0008006" key="12">
    <source>
        <dbReference type="Google" id="ProtNLM"/>
    </source>
</evidence>
<evidence type="ECO:0000313" key="11">
    <source>
        <dbReference type="Proteomes" id="UP000807716"/>
    </source>
</evidence>
<evidence type="ECO:0000256" key="1">
    <source>
        <dbReference type="ARBA" id="ARBA00004651"/>
    </source>
</evidence>
<evidence type="ECO:0000256" key="9">
    <source>
        <dbReference type="SAM" id="Phobius"/>
    </source>
</evidence>
<gene>
    <name evidence="10" type="ORF">DFQ27_000449</name>
</gene>
<dbReference type="GO" id="GO:0015087">
    <property type="term" value="F:cobalt ion transmembrane transporter activity"/>
    <property type="evidence" value="ECO:0007669"/>
    <property type="project" value="TreeGrafter"/>
</dbReference>